<keyword evidence="2" id="KW-1185">Reference proteome</keyword>
<name>A0ABZ2MBI1_9BACT</name>
<dbReference type="RefSeq" id="WP_394829441.1">
    <property type="nucleotide sequence ID" value="NZ_CP089984.1"/>
</dbReference>
<gene>
    <name evidence="1" type="ORF">LZC94_21790</name>
</gene>
<accession>A0ABZ2MBI1</accession>
<evidence type="ECO:0008006" key="3">
    <source>
        <dbReference type="Google" id="ProtNLM"/>
    </source>
</evidence>
<dbReference type="Proteomes" id="UP001370348">
    <property type="component" value="Chromosome"/>
</dbReference>
<reference evidence="1 2" key="1">
    <citation type="submission" date="2021-12" db="EMBL/GenBank/DDBJ databases">
        <title>Discovery of the Pendulisporaceae a myxobacterial family with distinct sporulation behavior and unique specialized metabolism.</title>
        <authorList>
            <person name="Garcia R."/>
            <person name="Popoff A."/>
            <person name="Bader C.D."/>
            <person name="Loehr J."/>
            <person name="Walesch S."/>
            <person name="Walt C."/>
            <person name="Boldt J."/>
            <person name="Bunk B."/>
            <person name="Haeckl F.J.F.P.J."/>
            <person name="Gunesch A.P."/>
            <person name="Birkelbach J."/>
            <person name="Nuebel U."/>
            <person name="Pietschmann T."/>
            <person name="Bach T."/>
            <person name="Mueller R."/>
        </authorList>
    </citation>
    <scope>NUCLEOTIDE SEQUENCE [LARGE SCALE GENOMIC DNA]</scope>
    <source>
        <strain evidence="1 2">MSr11954</strain>
    </source>
</reference>
<evidence type="ECO:0000313" key="1">
    <source>
        <dbReference type="EMBL" id="WXB19843.1"/>
    </source>
</evidence>
<sequence>MKENDVYGRFEGERGWILSDALGDRLIALEEDVAALPGASTWAREGLSEHELQRLLENPWDRRALLGAYEGLTGGLPWCLEDRDQAPRIAHRLVHAFEFGELVIFRLPQPVLVDIPFPKKPEQPPLGPNEAHDWLAVVLVDAQDRPVMGARCQIVLDGGASMERALDKEGRARFGALSGSTAHIDFPEIDASEWQPGITPSSAGRTHIVEQGDHVARLAAQSGFRTHKTIWNHPKNAKLVRLRASPNALLPGDELFIPEKKSKPTQRATNTEHRFTLQRDTVRLRVRITDGIGVPMAGARCAVDVGTVSETAALDGEGKLDEPMDASQGEGAIRVGDLVFPVSVGTLDPHDEASGIAARLINLGYDVSEPGEPDFEATLAWAIEEFQCDHGLKLDGAIAAVQDDLEKHHGC</sequence>
<organism evidence="1 2">
    <name type="scientific">Pendulispora albinea</name>
    <dbReference type="NCBI Taxonomy" id="2741071"/>
    <lineage>
        <taxon>Bacteria</taxon>
        <taxon>Pseudomonadati</taxon>
        <taxon>Myxococcota</taxon>
        <taxon>Myxococcia</taxon>
        <taxon>Myxococcales</taxon>
        <taxon>Sorangiineae</taxon>
        <taxon>Pendulisporaceae</taxon>
        <taxon>Pendulispora</taxon>
    </lineage>
</organism>
<protein>
    <recommendedName>
        <fullName evidence="3">Peptidoglycan binding-like domain-containing protein</fullName>
    </recommendedName>
</protein>
<proteinExistence type="predicted"/>
<dbReference type="EMBL" id="CP089984">
    <property type="protein sequence ID" value="WXB19843.1"/>
    <property type="molecule type" value="Genomic_DNA"/>
</dbReference>
<evidence type="ECO:0000313" key="2">
    <source>
        <dbReference type="Proteomes" id="UP001370348"/>
    </source>
</evidence>